<keyword evidence="3" id="KW-1185">Reference proteome</keyword>
<feature type="compositionally biased region" description="Basic and acidic residues" evidence="1">
    <location>
        <begin position="74"/>
        <end position="83"/>
    </location>
</feature>
<feature type="compositionally biased region" description="Pro residues" evidence="1">
    <location>
        <begin position="87"/>
        <end position="97"/>
    </location>
</feature>
<accession>A0A4C1XF16</accession>
<feature type="region of interest" description="Disordered" evidence="1">
    <location>
        <begin position="31"/>
        <end position="97"/>
    </location>
</feature>
<name>A0A4C1XF16_EUMVA</name>
<evidence type="ECO:0000313" key="3">
    <source>
        <dbReference type="Proteomes" id="UP000299102"/>
    </source>
</evidence>
<reference evidence="2 3" key="1">
    <citation type="journal article" date="2019" name="Commun. Biol.">
        <title>The bagworm genome reveals a unique fibroin gene that provides high tensile strength.</title>
        <authorList>
            <person name="Kono N."/>
            <person name="Nakamura H."/>
            <person name="Ohtoshi R."/>
            <person name="Tomita M."/>
            <person name="Numata K."/>
            <person name="Arakawa K."/>
        </authorList>
    </citation>
    <scope>NUCLEOTIDE SEQUENCE [LARGE SCALE GENOMIC DNA]</scope>
</reference>
<dbReference type="EMBL" id="BGZK01000842">
    <property type="protein sequence ID" value="GBP62521.1"/>
    <property type="molecule type" value="Genomic_DNA"/>
</dbReference>
<dbReference type="Proteomes" id="UP000299102">
    <property type="component" value="Unassembled WGS sequence"/>
</dbReference>
<evidence type="ECO:0000313" key="2">
    <source>
        <dbReference type="EMBL" id="GBP62521.1"/>
    </source>
</evidence>
<sequence>MWNRYRNKNQNSNGLTLLFKVDALRNPIQSATRGLYPAPRAPGLRPDADRATAPARPAHGHCTPPTARHRHRTAEHAPPEPRRAPRNGPPKPKNASN</sequence>
<gene>
    <name evidence="2" type="ORF">EVAR_44761_1</name>
</gene>
<protein>
    <submittedName>
        <fullName evidence="2">Uncharacterized protein</fullName>
    </submittedName>
</protein>
<evidence type="ECO:0000256" key="1">
    <source>
        <dbReference type="SAM" id="MobiDB-lite"/>
    </source>
</evidence>
<proteinExistence type="predicted"/>
<organism evidence="2 3">
    <name type="scientific">Eumeta variegata</name>
    <name type="common">Bagworm moth</name>
    <name type="synonym">Eumeta japonica</name>
    <dbReference type="NCBI Taxonomy" id="151549"/>
    <lineage>
        <taxon>Eukaryota</taxon>
        <taxon>Metazoa</taxon>
        <taxon>Ecdysozoa</taxon>
        <taxon>Arthropoda</taxon>
        <taxon>Hexapoda</taxon>
        <taxon>Insecta</taxon>
        <taxon>Pterygota</taxon>
        <taxon>Neoptera</taxon>
        <taxon>Endopterygota</taxon>
        <taxon>Lepidoptera</taxon>
        <taxon>Glossata</taxon>
        <taxon>Ditrysia</taxon>
        <taxon>Tineoidea</taxon>
        <taxon>Psychidae</taxon>
        <taxon>Oiketicinae</taxon>
        <taxon>Eumeta</taxon>
    </lineage>
</organism>
<dbReference type="AlphaFoldDB" id="A0A4C1XF16"/>
<comment type="caution">
    <text evidence="2">The sequence shown here is derived from an EMBL/GenBank/DDBJ whole genome shotgun (WGS) entry which is preliminary data.</text>
</comment>